<feature type="compositionally biased region" description="Pro residues" evidence="1">
    <location>
        <begin position="23"/>
        <end position="40"/>
    </location>
</feature>
<evidence type="ECO:0000313" key="3">
    <source>
        <dbReference type="Proteomes" id="UP001201873"/>
    </source>
</evidence>
<feature type="compositionally biased region" description="Low complexity" evidence="1">
    <location>
        <begin position="9"/>
        <end position="22"/>
    </location>
</feature>
<dbReference type="Proteomes" id="UP001201873">
    <property type="component" value="Unassembled WGS sequence"/>
</dbReference>
<accession>A0ABT0K1F7</accession>
<evidence type="ECO:0000256" key="1">
    <source>
        <dbReference type="SAM" id="MobiDB-lite"/>
    </source>
</evidence>
<comment type="caution">
    <text evidence="2">The sequence shown here is derived from an EMBL/GenBank/DDBJ whole genome shotgun (WGS) entry which is preliminary data.</text>
</comment>
<feature type="region of interest" description="Disordered" evidence="1">
    <location>
        <begin position="1"/>
        <end position="46"/>
    </location>
</feature>
<reference evidence="2 3" key="1">
    <citation type="submission" date="2022-04" db="EMBL/GenBank/DDBJ databases">
        <title>Genome diversity in the genus Frankia.</title>
        <authorList>
            <person name="Carlos-Shanley C."/>
            <person name="Hahn D."/>
        </authorList>
    </citation>
    <scope>NUCLEOTIDE SEQUENCE [LARGE SCALE GENOMIC DNA]</scope>
    <source>
        <strain evidence="2 3">Ag45/Mut15</strain>
    </source>
</reference>
<name>A0ABT0K1F7_9ACTN</name>
<sequence>MTDPNIPDSAAAATPEPRASTPSTPPTPPTPAGPAAPAQPPATSTAAQALTERNEALRLIDSGRATTATVDALRDTGARVNGRPVAEVHLLVDQPGGQPYPVVRAAVAPGTDVDLAALAVASSGRPRRIPVLVDPGRPDNVLLRWDLRPAS</sequence>
<gene>
    <name evidence="2" type="ORF">MXD59_17980</name>
</gene>
<evidence type="ECO:0000313" key="2">
    <source>
        <dbReference type="EMBL" id="MCK9877640.1"/>
    </source>
</evidence>
<proteinExistence type="predicted"/>
<keyword evidence="3" id="KW-1185">Reference proteome</keyword>
<dbReference type="EMBL" id="JALKFT010000019">
    <property type="protein sequence ID" value="MCK9877640.1"/>
    <property type="molecule type" value="Genomic_DNA"/>
</dbReference>
<organism evidence="2 3">
    <name type="scientific">Frankia umida</name>
    <dbReference type="NCBI Taxonomy" id="573489"/>
    <lineage>
        <taxon>Bacteria</taxon>
        <taxon>Bacillati</taxon>
        <taxon>Actinomycetota</taxon>
        <taxon>Actinomycetes</taxon>
        <taxon>Frankiales</taxon>
        <taxon>Frankiaceae</taxon>
        <taxon>Frankia</taxon>
    </lineage>
</organism>
<protein>
    <submittedName>
        <fullName evidence="2">Uncharacterized protein</fullName>
    </submittedName>
</protein>
<dbReference type="RefSeq" id="WP_248825856.1">
    <property type="nucleotide sequence ID" value="NZ_JALKFT010000019.1"/>
</dbReference>